<dbReference type="InterPro" id="IPR051803">
    <property type="entry name" value="TA_system_RelE-like_toxin"/>
</dbReference>
<comment type="caution">
    <text evidence="3">The sequence shown here is derived from an EMBL/GenBank/DDBJ whole genome shotgun (WGS) entry which is preliminary data.</text>
</comment>
<dbReference type="Proteomes" id="UP001199525">
    <property type="component" value="Unassembled WGS sequence"/>
</dbReference>
<evidence type="ECO:0000313" key="3">
    <source>
        <dbReference type="EMBL" id="MCC5598932.1"/>
    </source>
</evidence>
<gene>
    <name evidence="3" type="ORF">LC586_06810</name>
</gene>
<keyword evidence="2" id="KW-1277">Toxin-antitoxin system</keyword>
<dbReference type="EMBL" id="JAIVFQ010000006">
    <property type="protein sequence ID" value="MCC5598932.1"/>
    <property type="molecule type" value="Genomic_DNA"/>
</dbReference>
<proteinExistence type="inferred from homology"/>
<evidence type="ECO:0000313" key="4">
    <source>
        <dbReference type="Proteomes" id="UP001199525"/>
    </source>
</evidence>
<evidence type="ECO:0000256" key="2">
    <source>
        <dbReference type="ARBA" id="ARBA00022649"/>
    </source>
</evidence>
<dbReference type="Gene3D" id="3.30.2310.20">
    <property type="entry name" value="RelE-like"/>
    <property type="match status" value="1"/>
</dbReference>
<dbReference type="PANTHER" id="PTHR33755:SF6">
    <property type="entry name" value="PLASMID STABILIZATION SYSTEM PROTEIN"/>
    <property type="match status" value="1"/>
</dbReference>
<keyword evidence="4" id="KW-1185">Reference proteome</keyword>
<reference evidence="3 4" key="1">
    <citation type="journal article" date="2021" name="Microorganisms">
        <title>Genome Evolution of Filamentous Cyanobacterium Nostoc Species: From Facultative Symbiosis to Free Living.</title>
        <authorList>
            <person name="Huo D."/>
            <person name="Li H."/>
            <person name="Cai F."/>
            <person name="Guo X."/>
            <person name="Qiao Z."/>
            <person name="Wang W."/>
            <person name="Yu G."/>
            <person name="Li R."/>
        </authorList>
    </citation>
    <scope>NUCLEOTIDE SEQUENCE [LARGE SCALE GENOMIC DNA]</scope>
    <source>
        <strain evidence="3 4">CHAB 5714</strain>
    </source>
</reference>
<dbReference type="Pfam" id="PF05016">
    <property type="entry name" value="ParE_toxin"/>
    <property type="match status" value="1"/>
</dbReference>
<name>A0ABS8I425_9NOSO</name>
<sequence length="97" mass="11086">MSLYFLSPQGAKDLQEINDYLFAGNPDVADRLLTLITQKLDTLAQFPSMGRRRDELLPALRSFPVDDYLIFYRPIAEGIEVVRIVSGYRDLEALFSD</sequence>
<accession>A0ABS8I425</accession>
<dbReference type="InterPro" id="IPR035093">
    <property type="entry name" value="RelE/ParE_toxin_dom_sf"/>
</dbReference>
<comment type="similarity">
    <text evidence="1">Belongs to the RelE toxin family.</text>
</comment>
<protein>
    <submittedName>
        <fullName evidence="3">Type II toxin-antitoxin system RelE/ParE family toxin</fullName>
    </submittedName>
</protein>
<dbReference type="RefSeq" id="WP_229483828.1">
    <property type="nucleotide sequence ID" value="NZ_JAIVFQ010000006.1"/>
</dbReference>
<dbReference type="InterPro" id="IPR007712">
    <property type="entry name" value="RelE/ParE_toxin"/>
</dbReference>
<organism evidence="3 4">
    <name type="scientific">Nostoc favosum CHAB5714</name>
    <dbReference type="NCBI Taxonomy" id="2780399"/>
    <lineage>
        <taxon>Bacteria</taxon>
        <taxon>Bacillati</taxon>
        <taxon>Cyanobacteriota</taxon>
        <taxon>Cyanophyceae</taxon>
        <taxon>Nostocales</taxon>
        <taxon>Nostocaceae</taxon>
        <taxon>Nostoc</taxon>
        <taxon>Nostoc favosum</taxon>
    </lineage>
</organism>
<dbReference type="PANTHER" id="PTHR33755">
    <property type="entry name" value="TOXIN PARE1-RELATED"/>
    <property type="match status" value="1"/>
</dbReference>
<evidence type="ECO:0000256" key="1">
    <source>
        <dbReference type="ARBA" id="ARBA00006226"/>
    </source>
</evidence>